<gene>
    <name evidence="3" type="ORF">SAMN05421874_1097</name>
</gene>
<keyword evidence="2" id="KW-0812">Transmembrane</keyword>
<dbReference type="OrthoDB" id="3822725at2"/>
<feature type="transmembrane region" description="Helical" evidence="2">
    <location>
        <begin position="124"/>
        <end position="153"/>
    </location>
</feature>
<feature type="compositionally biased region" description="Low complexity" evidence="1">
    <location>
        <begin position="1"/>
        <end position="13"/>
    </location>
</feature>
<feature type="transmembrane region" description="Helical" evidence="2">
    <location>
        <begin position="159"/>
        <end position="178"/>
    </location>
</feature>
<organism evidence="3 4">
    <name type="scientific">Nonomuraea maritima</name>
    <dbReference type="NCBI Taxonomy" id="683260"/>
    <lineage>
        <taxon>Bacteria</taxon>
        <taxon>Bacillati</taxon>
        <taxon>Actinomycetota</taxon>
        <taxon>Actinomycetes</taxon>
        <taxon>Streptosporangiales</taxon>
        <taxon>Streptosporangiaceae</taxon>
        <taxon>Nonomuraea</taxon>
    </lineage>
</organism>
<protein>
    <recommendedName>
        <fullName evidence="5">ABC-2 family transporter protein</fullName>
    </recommendedName>
</protein>
<keyword evidence="2" id="KW-1133">Transmembrane helix</keyword>
<name>A0A1G9D6U4_9ACTN</name>
<keyword evidence="4" id="KW-1185">Reference proteome</keyword>
<feature type="transmembrane region" description="Helical" evidence="2">
    <location>
        <begin position="243"/>
        <end position="263"/>
    </location>
</feature>
<dbReference type="EMBL" id="FNFB01000009">
    <property type="protein sequence ID" value="SDK59597.1"/>
    <property type="molecule type" value="Genomic_DNA"/>
</dbReference>
<feature type="transmembrane region" description="Helical" evidence="2">
    <location>
        <begin position="52"/>
        <end position="72"/>
    </location>
</feature>
<feature type="compositionally biased region" description="Gly residues" evidence="1">
    <location>
        <begin position="14"/>
        <end position="25"/>
    </location>
</feature>
<feature type="region of interest" description="Disordered" evidence="1">
    <location>
        <begin position="1"/>
        <end position="25"/>
    </location>
</feature>
<dbReference type="STRING" id="683260.SAMN05421874_1097"/>
<reference evidence="3 4" key="1">
    <citation type="submission" date="2016-10" db="EMBL/GenBank/DDBJ databases">
        <authorList>
            <person name="de Groot N.N."/>
        </authorList>
    </citation>
    <scope>NUCLEOTIDE SEQUENCE [LARGE SCALE GENOMIC DNA]</scope>
    <source>
        <strain evidence="3 4">CGMCC 4.5681</strain>
    </source>
</reference>
<feature type="transmembrane region" description="Helical" evidence="2">
    <location>
        <begin position="78"/>
        <end position="103"/>
    </location>
</feature>
<evidence type="ECO:0008006" key="5">
    <source>
        <dbReference type="Google" id="ProtNLM"/>
    </source>
</evidence>
<evidence type="ECO:0000313" key="3">
    <source>
        <dbReference type="EMBL" id="SDK59597.1"/>
    </source>
</evidence>
<sequence>MTATSSSVPPGAGPDAGPGAEPGSGAVGARGVPFARLLRVESRKLFDTRAGLVLTAVLVVLSPALVVARSVATGVTGFLTLAGTAGIALGILLPVLGVLTITGEWTHRTALTTFTLEPRRGRVLAAKCLSTLAAAVVAGALCLVIAAVATAVHGEQADWGVTPMALLGRLTTMLILTAQGLAMGLLLLNAPAAIVICLVSPMVWSLVANVSTVGETLAAWLDLGVTTGAPASGGMTGGEAARLATSVLAWIVVPLVVGAVRVIRADVR</sequence>
<dbReference type="AlphaFoldDB" id="A0A1G9D6U4"/>
<accession>A0A1G9D6U4</accession>
<keyword evidence="2" id="KW-0472">Membrane</keyword>
<dbReference type="Proteomes" id="UP000198683">
    <property type="component" value="Unassembled WGS sequence"/>
</dbReference>
<proteinExistence type="predicted"/>
<evidence type="ECO:0000313" key="4">
    <source>
        <dbReference type="Proteomes" id="UP000198683"/>
    </source>
</evidence>
<evidence type="ECO:0000256" key="1">
    <source>
        <dbReference type="SAM" id="MobiDB-lite"/>
    </source>
</evidence>
<evidence type="ECO:0000256" key="2">
    <source>
        <dbReference type="SAM" id="Phobius"/>
    </source>
</evidence>
<feature type="transmembrane region" description="Helical" evidence="2">
    <location>
        <begin position="185"/>
        <end position="207"/>
    </location>
</feature>